<dbReference type="AlphaFoldDB" id="C1FDA7"/>
<sequence>MVSCFVRTFVPSNVPSKERNEVFI</sequence>
<evidence type="ECO:0000313" key="2">
    <source>
        <dbReference type="Proteomes" id="UP000002009"/>
    </source>
</evidence>
<dbReference type="RefSeq" id="XP_002507495.1">
    <property type="nucleotide sequence ID" value="XM_002507449.1"/>
</dbReference>
<dbReference type="GeneID" id="8250036"/>
<accession>C1FDA7</accession>
<keyword evidence="2" id="KW-1185">Reference proteome</keyword>
<dbReference type="EMBL" id="CP001574">
    <property type="protein sequence ID" value="ACO68753.1"/>
    <property type="molecule type" value="Genomic_DNA"/>
</dbReference>
<dbReference type="KEGG" id="mis:MICPUN_113231"/>
<proteinExistence type="predicted"/>
<organism evidence="1 2">
    <name type="scientific">Micromonas commoda (strain RCC299 / NOUM17 / CCMP2709)</name>
    <name type="common">Picoplanktonic green alga</name>
    <dbReference type="NCBI Taxonomy" id="296587"/>
    <lineage>
        <taxon>Eukaryota</taxon>
        <taxon>Viridiplantae</taxon>
        <taxon>Chlorophyta</taxon>
        <taxon>Mamiellophyceae</taxon>
        <taxon>Mamiellales</taxon>
        <taxon>Mamiellaceae</taxon>
        <taxon>Micromonas</taxon>
    </lineage>
</organism>
<dbReference type="InParanoid" id="C1FDA7"/>
<evidence type="ECO:0000313" key="1">
    <source>
        <dbReference type="EMBL" id="ACO68753.1"/>
    </source>
</evidence>
<reference evidence="1 2" key="1">
    <citation type="journal article" date="2009" name="Science">
        <title>Green evolution and dynamic adaptations revealed by genomes of the marine picoeukaryotes Micromonas.</title>
        <authorList>
            <person name="Worden A.Z."/>
            <person name="Lee J.H."/>
            <person name="Mock T."/>
            <person name="Rouze P."/>
            <person name="Simmons M.P."/>
            <person name="Aerts A.L."/>
            <person name="Allen A.E."/>
            <person name="Cuvelier M.L."/>
            <person name="Derelle E."/>
            <person name="Everett M.V."/>
            <person name="Foulon E."/>
            <person name="Grimwood J."/>
            <person name="Gundlach H."/>
            <person name="Henrissat B."/>
            <person name="Napoli C."/>
            <person name="McDonald S.M."/>
            <person name="Parker M.S."/>
            <person name="Rombauts S."/>
            <person name="Salamov A."/>
            <person name="Von Dassow P."/>
            <person name="Badger J.H."/>
            <person name="Coutinho P.M."/>
            <person name="Demir E."/>
            <person name="Dubchak I."/>
            <person name="Gentemann C."/>
            <person name="Eikrem W."/>
            <person name="Gready J.E."/>
            <person name="John U."/>
            <person name="Lanier W."/>
            <person name="Lindquist E.A."/>
            <person name="Lucas S."/>
            <person name="Mayer K.F."/>
            <person name="Moreau H."/>
            <person name="Not F."/>
            <person name="Otillar R."/>
            <person name="Panaud O."/>
            <person name="Pangilinan J."/>
            <person name="Paulsen I."/>
            <person name="Piegu B."/>
            <person name="Poliakov A."/>
            <person name="Robbens S."/>
            <person name="Schmutz J."/>
            <person name="Toulza E."/>
            <person name="Wyss T."/>
            <person name="Zelensky A."/>
            <person name="Zhou K."/>
            <person name="Armbrust E.V."/>
            <person name="Bhattacharya D."/>
            <person name="Goodenough U.W."/>
            <person name="Van de Peer Y."/>
            <person name="Grigoriev I.V."/>
        </authorList>
    </citation>
    <scope>NUCLEOTIDE SEQUENCE [LARGE SCALE GENOMIC DNA]</scope>
    <source>
        <strain evidence="2">RCC299 / NOUM17</strain>
    </source>
</reference>
<gene>
    <name evidence="1" type="primary">XBR1</name>
    <name evidence="1" type="ORF">MICPUN_113231</name>
</gene>
<name>C1FDA7_MICCC</name>
<dbReference type="Proteomes" id="UP000002009">
    <property type="component" value="Chromosome 1"/>
</dbReference>
<protein>
    <submittedName>
        <fullName evidence="1">Antisense non-coding</fullName>
    </submittedName>
</protein>